<evidence type="ECO:0000313" key="2">
    <source>
        <dbReference type="Proteomes" id="UP000308836"/>
    </source>
</evidence>
<dbReference type="EC" id="3.4.22.71" evidence="1"/>
<protein>
    <submittedName>
        <fullName evidence="1">Class B sortase</fullName>
        <ecNumber evidence="1">3.4.22.71</ecNumber>
    </submittedName>
</protein>
<dbReference type="Proteomes" id="UP000308836">
    <property type="component" value="Unassembled WGS sequence"/>
</dbReference>
<keyword evidence="2" id="KW-1185">Reference proteome</keyword>
<keyword evidence="1" id="KW-0378">Hydrolase</keyword>
<gene>
    <name evidence="1" type="primary">srtB</name>
    <name evidence="1" type="ORF">E5336_07920</name>
</gene>
<comment type="caution">
    <text evidence="1">The sequence shown here is derived from an EMBL/GenBank/DDBJ whole genome shotgun (WGS) entry which is preliminary data.</text>
</comment>
<reference evidence="1" key="1">
    <citation type="submission" date="2019-04" db="EMBL/GenBank/DDBJ databases">
        <title>Microbes associate with the intestines of laboratory mice.</title>
        <authorList>
            <person name="Navarre W."/>
            <person name="Wong E."/>
            <person name="Huang K."/>
            <person name="Tropini C."/>
            <person name="Ng K."/>
            <person name="Yu B."/>
        </authorList>
    </citation>
    <scope>NUCLEOTIDE SEQUENCE</scope>
    <source>
        <strain evidence="1">NM09_H32</strain>
    </source>
</reference>
<name>A0AC61R6C2_9FIRM</name>
<organism evidence="1 2">
    <name type="scientific">Dubosiella muris</name>
    <dbReference type="NCBI Taxonomy" id="3038133"/>
    <lineage>
        <taxon>Bacteria</taxon>
        <taxon>Bacillati</taxon>
        <taxon>Bacillota</taxon>
        <taxon>Erysipelotrichia</taxon>
        <taxon>Erysipelotrichales</taxon>
        <taxon>Erysipelotrichaceae</taxon>
        <taxon>Dubosiella</taxon>
    </lineage>
</organism>
<sequence>MMRMKKRLRFLTLGLMAFALVLSGCSSSKEKEVGKAQEEYSEVQKSVVADADDPMAKTIDFAELDEINPDVIGWIYIPNTSVDYPIMQSEDDAKYLTTTLRGETNETGSIYTEKYNAKDFSDPVTVMYGHTVFSDDQSYDAMFSDLQKYKDEAFLQENPYIYVYTPSKTIQYQIFSCVTFDDRYILGNYQFNDPTDFQNYVDELRSTPGAITNRDLNIAQDDKVLTLSTCVGVGSDQRWLVNAIEVEEVAR</sequence>
<dbReference type="EMBL" id="SRYG01000015">
    <property type="protein sequence ID" value="TGY65610.1"/>
    <property type="molecule type" value="Genomic_DNA"/>
</dbReference>
<evidence type="ECO:0000313" key="1">
    <source>
        <dbReference type="EMBL" id="TGY65610.1"/>
    </source>
</evidence>
<accession>A0AC61R6C2</accession>
<proteinExistence type="predicted"/>